<organism evidence="7">
    <name type="scientific">mine drainage metagenome</name>
    <dbReference type="NCBI Taxonomy" id="410659"/>
    <lineage>
        <taxon>unclassified sequences</taxon>
        <taxon>metagenomes</taxon>
        <taxon>ecological metagenomes</taxon>
    </lineage>
</organism>
<sequence length="433" mass="47943">MVELCRDVASQFDMLFLILAHRHLRGVIEQNVRRHQRRIGEKAKRGRFGVLACLVLPLRHAVHPAHAGDTVEDPRQFSVRRHLALVEQDRAFRVDARGDEACGQFPGLLAQLDRVQQGRGDRVHIDDAIDRLDPLVLLLRETFQRAEVVAKRQPARGLDARKHAGGELGADVRRLDRVRHVRLRLEISEASAYRWRTSPSTGGLGMDMDHNASPVHPLPGVVWALAMPTALIEIVLSLGQFGLIGGPDAVGWRSTAIETYGFSQPLFQWMLEHQQAPLDFLIRFVGYTFVHVSAMHAVFVVVFILALGKYVSDVFRPWAVLVLFFASGIMGAVVYGLLSFSQIYLLGGYPAVYGLIGGFSFILWTRLGAKGESRMGAFSLIGFLLGFQLVMGLAFGGSREWVADLGGFVTGFLLSFVVCPGGIGRALAMIRQR</sequence>
<keyword evidence="4 5" id="KW-0472">Membrane</keyword>
<feature type="domain" description="Peptidase S54 rhomboid" evidence="6">
    <location>
        <begin position="281"/>
        <end position="420"/>
    </location>
</feature>
<dbReference type="GO" id="GO:0004252">
    <property type="term" value="F:serine-type endopeptidase activity"/>
    <property type="evidence" value="ECO:0007669"/>
    <property type="project" value="InterPro"/>
</dbReference>
<evidence type="ECO:0000256" key="3">
    <source>
        <dbReference type="ARBA" id="ARBA00022989"/>
    </source>
</evidence>
<gene>
    <name evidence="7" type="ORF">GALL_497360</name>
</gene>
<feature type="transmembrane region" description="Helical" evidence="5">
    <location>
        <begin position="408"/>
        <end position="428"/>
    </location>
</feature>
<feature type="transmembrane region" description="Helical" evidence="5">
    <location>
        <begin position="284"/>
        <end position="306"/>
    </location>
</feature>
<keyword evidence="2 5" id="KW-0812">Transmembrane</keyword>
<comment type="caution">
    <text evidence="7">The sequence shown here is derived from an EMBL/GenBank/DDBJ whole genome shotgun (WGS) entry which is preliminary data.</text>
</comment>
<dbReference type="Pfam" id="PF01694">
    <property type="entry name" value="Rhomboid"/>
    <property type="match status" value="1"/>
</dbReference>
<dbReference type="SUPFAM" id="SSF144091">
    <property type="entry name" value="Rhomboid-like"/>
    <property type="match status" value="1"/>
</dbReference>
<dbReference type="EMBL" id="MLJW01005176">
    <property type="protein sequence ID" value="OIQ68668.1"/>
    <property type="molecule type" value="Genomic_DNA"/>
</dbReference>
<feature type="transmembrane region" description="Helical" evidence="5">
    <location>
        <begin position="376"/>
        <end position="396"/>
    </location>
</feature>
<proteinExistence type="predicted"/>
<evidence type="ECO:0000313" key="7">
    <source>
        <dbReference type="EMBL" id="OIQ68668.1"/>
    </source>
</evidence>
<reference evidence="7" key="1">
    <citation type="submission" date="2016-10" db="EMBL/GenBank/DDBJ databases">
        <title>Sequence of Gallionella enrichment culture.</title>
        <authorList>
            <person name="Poehlein A."/>
            <person name="Muehling M."/>
            <person name="Daniel R."/>
        </authorList>
    </citation>
    <scope>NUCLEOTIDE SEQUENCE</scope>
</reference>
<protein>
    <submittedName>
        <fullName evidence="7">Rhomboid family protein</fullName>
    </submittedName>
</protein>
<evidence type="ECO:0000256" key="2">
    <source>
        <dbReference type="ARBA" id="ARBA00022692"/>
    </source>
</evidence>
<dbReference type="AlphaFoldDB" id="A0A1J5PM51"/>
<accession>A0A1J5PM51</accession>
<dbReference type="Gene3D" id="1.20.1540.10">
    <property type="entry name" value="Rhomboid-like"/>
    <property type="match status" value="1"/>
</dbReference>
<evidence type="ECO:0000259" key="6">
    <source>
        <dbReference type="Pfam" id="PF01694"/>
    </source>
</evidence>
<feature type="transmembrane region" description="Helical" evidence="5">
    <location>
        <begin position="318"/>
        <end position="337"/>
    </location>
</feature>
<dbReference type="InterPro" id="IPR022764">
    <property type="entry name" value="Peptidase_S54_rhomboid_dom"/>
</dbReference>
<evidence type="ECO:0000256" key="5">
    <source>
        <dbReference type="SAM" id="Phobius"/>
    </source>
</evidence>
<comment type="subcellular location">
    <subcellularLocation>
        <location evidence="1">Membrane</location>
        <topology evidence="1">Multi-pass membrane protein</topology>
    </subcellularLocation>
</comment>
<evidence type="ECO:0000256" key="4">
    <source>
        <dbReference type="ARBA" id="ARBA00023136"/>
    </source>
</evidence>
<evidence type="ECO:0000256" key="1">
    <source>
        <dbReference type="ARBA" id="ARBA00004141"/>
    </source>
</evidence>
<name>A0A1J5PM51_9ZZZZ</name>
<dbReference type="InterPro" id="IPR035952">
    <property type="entry name" value="Rhomboid-like_sf"/>
</dbReference>
<keyword evidence="3 5" id="KW-1133">Transmembrane helix</keyword>
<feature type="transmembrane region" description="Helical" evidence="5">
    <location>
        <begin position="343"/>
        <end position="364"/>
    </location>
</feature>
<dbReference type="GO" id="GO:0016020">
    <property type="term" value="C:membrane"/>
    <property type="evidence" value="ECO:0007669"/>
    <property type="project" value="UniProtKB-SubCell"/>
</dbReference>